<dbReference type="PANTHER" id="PTHR19359">
    <property type="entry name" value="CYTOCHROME B5"/>
    <property type="match status" value="1"/>
</dbReference>
<dbReference type="EMBL" id="JACYCF010000002">
    <property type="protein sequence ID" value="KAF8760133.1"/>
    <property type="molecule type" value="Genomic_DNA"/>
</dbReference>
<gene>
    <name evidence="15" type="ORF">RHS01_01722</name>
</gene>
<evidence type="ECO:0000256" key="3">
    <source>
        <dbReference type="ARBA" id="ARBA00022617"/>
    </source>
</evidence>
<feature type="domain" description="Cytochrome b5 heme-binding" evidence="14">
    <location>
        <begin position="37"/>
        <end position="104"/>
    </location>
</feature>
<dbReference type="PROSITE" id="PS00191">
    <property type="entry name" value="CYTOCHROME_B5_1"/>
    <property type="match status" value="1"/>
</dbReference>
<evidence type="ECO:0000256" key="1">
    <source>
        <dbReference type="ARBA" id="ARBA00004131"/>
    </source>
</evidence>
<comment type="caution">
    <text evidence="15">The sequence shown here is derived from an EMBL/GenBank/DDBJ whole genome shotgun (WGS) entry which is preliminary data.</text>
</comment>
<evidence type="ECO:0000256" key="4">
    <source>
        <dbReference type="ARBA" id="ARBA00022692"/>
    </source>
</evidence>
<evidence type="ECO:0000256" key="11">
    <source>
        <dbReference type="ARBA" id="ARBA00037877"/>
    </source>
</evidence>
<evidence type="ECO:0000256" key="6">
    <source>
        <dbReference type="ARBA" id="ARBA00022824"/>
    </source>
</evidence>
<dbReference type="PRINTS" id="PR00363">
    <property type="entry name" value="CYTOCHROMEB5"/>
</dbReference>
<sequence>MRHSLIVLPTTTPISCTPHSLHFYDPHVRQDHSRPAQKHTKKDSFYALIHGKVYDVTKFLDEHPGGDEVIMAEGGKDATEAFEDVGHSDEARDILKGLYVADFEGGPVSAPKITPSPSGKSSSSDSGSFAYFIPLAALGAYLGWRFYLSN</sequence>
<dbReference type="GO" id="GO:0005789">
    <property type="term" value="C:endoplasmic reticulum membrane"/>
    <property type="evidence" value="ECO:0007669"/>
    <property type="project" value="UniProtKB-SubCell"/>
</dbReference>
<proteinExistence type="inferred from homology"/>
<evidence type="ECO:0000256" key="2">
    <source>
        <dbReference type="ARBA" id="ARBA00022448"/>
    </source>
</evidence>
<comment type="similarity">
    <text evidence="12 13">Belongs to the cytochrome b5 family.</text>
</comment>
<dbReference type="Pfam" id="PF00173">
    <property type="entry name" value="Cyt-b5"/>
    <property type="match status" value="1"/>
</dbReference>
<dbReference type="SUPFAM" id="SSF55856">
    <property type="entry name" value="Cytochrome b5-like heme/steroid binding domain"/>
    <property type="match status" value="1"/>
</dbReference>
<keyword evidence="3 13" id="KW-0349">Heme</keyword>
<keyword evidence="6" id="KW-0256">Endoplasmic reticulum</keyword>
<dbReference type="InterPro" id="IPR018506">
    <property type="entry name" value="Cyt_B5_heme-BS"/>
</dbReference>
<evidence type="ECO:0000256" key="7">
    <source>
        <dbReference type="ARBA" id="ARBA00022848"/>
    </source>
</evidence>
<dbReference type="InterPro" id="IPR001199">
    <property type="entry name" value="Cyt_B5-like_heme/steroid-bd"/>
</dbReference>
<comment type="subcellular location">
    <subcellularLocation>
        <location evidence="1">Endoplasmic reticulum membrane</location>
        <topology evidence="1">Single-pass membrane protein</topology>
        <orientation evidence="1">Cytoplasmic side</orientation>
    </subcellularLocation>
    <subcellularLocation>
        <location evidence="11">Microsome membrane</location>
        <topology evidence="11">Single-pass membrane protein</topology>
        <orientation evidence="11">Cytoplasmic side</orientation>
    </subcellularLocation>
</comment>
<dbReference type="Proteomes" id="UP000614334">
    <property type="component" value="Unassembled WGS sequence"/>
</dbReference>
<dbReference type="InterPro" id="IPR036400">
    <property type="entry name" value="Cyt_B5-like_heme/steroid_sf"/>
</dbReference>
<evidence type="ECO:0000256" key="5">
    <source>
        <dbReference type="ARBA" id="ARBA00022723"/>
    </source>
</evidence>
<keyword evidence="4" id="KW-0812">Transmembrane</keyword>
<evidence type="ECO:0000256" key="12">
    <source>
        <dbReference type="ARBA" id="ARBA00038168"/>
    </source>
</evidence>
<evidence type="ECO:0000256" key="13">
    <source>
        <dbReference type="RuleBase" id="RU362121"/>
    </source>
</evidence>
<evidence type="ECO:0000256" key="8">
    <source>
        <dbReference type="ARBA" id="ARBA00022982"/>
    </source>
</evidence>
<dbReference type="SMART" id="SM01117">
    <property type="entry name" value="Cyt-b5"/>
    <property type="match status" value="1"/>
</dbReference>
<dbReference type="GO" id="GO:0046872">
    <property type="term" value="F:metal ion binding"/>
    <property type="evidence" value="ECO:0007669"/>
    <property type="project" value="UniProtKB-UniRule"/>
</dbReference>
<dbReference type="PANTHER" id="PTHR19359:SF150">
    <property type="entry name" value="CYTOCHROME B5"/>
    <property type="match status" value="1"/>
</dbReference>
<keyword evidence="7" id="KW-0492">Microsome</keyword>
<keyword evidence="2" id="KW-0813">Transport</keyword>
<organism evidence="15 16">
    <name type="scientific">Rhizoctonia solani</name>
    <dbReference type="NCBI Taxonomy" id="456999"/>
    <lineage>
        <taxon>Eukaryota</taxon>
        <taxon>Fungi</taxon>
        <taxon>Dikarya</taxon>
        <taxon>Basidiomycota</taxon>
        <taxon>Agaricomycotina</taxon>
        <taxon>Agaricomycetes</taxon>
        <taxon>Cantharellales</taxon>
        <taxon>Ceratobasidiaceae</taxon>
        <taxon>Rhizoctonia</taxon>
    </lineage>
</organism>
<evidence type="ECO:0000259" key="14">
    <source>
        <dbReference type="PROSITE" id="PS50255"/>
    </source>
</evidence>
<name>A0A8H7M842_9AGAM</name>
<evidence type="ECO:0000313" key="16">
    <source>
        <dbReference type="Proteomes" id="UP000614334"/>
    </source>
</evidence>
<reference evidence="15" key="1">
    <citation type="submission" date="2020-09" db="EMBL/GenBank/DDBJ databases">
        <title>Comparative genome analyses of four rice-infecting Rhizoctonia solani isolates reveal extensive enrichment of homogalacturonan modification genes.</title>
        <authorList>
            <person name="Lee D.-Y."/>
            <person name="Jeon J."/>
            <person name="Kim K.-T."/>
            <person name="Cheong K."/>
            <person name="Song H."/>
            <person name="Choi G."/>
            <person name="Ko J."/>
            <person name="Opiyo S.O."/>
            <person name="Zuo S."/>
            <person name="Madhav S."/>
            <person name="Lee Y.-H."/>
            <person name="Wang G.-L."/>
        </authorList>
    </citation>
    <scope>NUCLEOTIDE SEQUENCE</scope>
    <source>
        <strain evidence="15">AG1-IA B2</strain>
    </source>
</reference>
<keyword evidence="10" id="KW-0472">Membrane</keyword>
<dbReference type="PROSITE" id="PS50255">
    <property type="entry name" value="CYTOCHROME_B5_2"/>
    <property type="match status" value="1"/>
</dbReference>
<dbReference type="AlphaFoldDB" id="A0A8H7M842"/>
<keyword evidence="9 13" id="KW-0408">Iron</keyword>
<keyword evidence="8" id="KW-0249">Electron transport</keyword>
<evidence type="ECO:0000256" key="9">
    <source>
        <dbReference type="ARBA" id="ARBA00023004"/>
    </source>
</evidence>
<dbReference type="InterPro" id="IPR050668">
    <property type="entry name" value="Cytochrome_b5"/>
</dbReference>
<dbReference type="FunFam" id="3.10.120.10:FF:000002">
    <property type="entry name" value="Cytochrome b5 type B"/>
    <property type="match status" value="1"/>
</dbReference>
<evidence type="ECO:0000313" key="15">
    <source>
        <dbReference type="EMBL" id="KAF8760133.1"/>
    </source>
</evidence>
<dbReference type="Gene3D" id="3.10.120.10">
    <property type="entry name" value="Cytochrome b5-like heme/steroid binding domain"/>
    <property type="match status" value="1"/>
</dbReference>
<keyword evidence="5 13" id="KW-0479">Metal-binding</keyword>
<accession>A0A8H7M842</accession>
<protein>
    <submittedName>
        <fullName evidence="15">Cytochrome b5</fullName>
    </submittedName>
</protein>
<dbReference type="GO" id="GO:0020037">
    <property type="term" value="F:heme binding"/>
    <property type="evidence" value="ECO:0007669"/>
    <property type="project" value="UniProtKB-UniRule"/>
</dbReference>
<evidence type="ECO:0000256" key="10">
    <source>
        <dbReference type="ARBA" id="ARBA00023136"/>
    </source>
</evidence>